<evidence type="ECO:0000259" key="5">
    <source>
        <dbReference type="PROSITE" id="PS50930"/>
    </source>
</evidence>
<reference evidence="6" key="1">
    <citation type="submission" date="2022-05" db="EMBL/GenBank/DDBJ databases">
        <title>Draft genome sequence of Clostridium tertium strain CP3 isolated from Peru.</title>
        <authorList>
            <person name="Hurtado R."/>
            <person name="Lima L."/>
            <person name="Sousa T."/>
            <person name="Jaiswal A.K."/>
            <person name="Tiwari S."/>
            <person name="Maturrano L."/>
            <person name="Brenig B."/>
            <person name="Azevedo V."/>
        </authorList>
    </citation>
    <scope>NUCLEOTIDE SEQUENCE</scope>
    <source>
        <strain evidence="6">CP3</strain>
    </source>
</reference>
<feature type="modified residue" description="4-aspartylphosphate" evidence="3">
    <location>
        <position position="60"/>
    </location>
</feature>
<dbReference type="PANTHER" id="PTHR37299">
    <property type="entry name" value="TRANSCRIPTIONAL REGULATOR-RELATED"/>
    <property type="match status" value="1"/>
</dbReference>
<dbReference type="RefSeq" id="WP_008680739.1">
    <property type="nucleotide sequence ID" value="NZ_CABKOG010000003.1"/>
</dbReference>
<gene>
    <name evidence="6" type="ORF">NE398_09385</name>
</gene>
<dbReference type="SMART" id="SM00850">
    <property type="entry name" value="LytTR"/>
    <property type="match status" value="1"/>
</dbReference>
<evidence type="ECO:0000256" key="2">
    <source>
        <dbReference type="ARBA" id="ARBA00024867"/>
    </source>
</evidence>
<dbReference type="SUPFAM" id="SSF52172">
    <property type="entry name" value="CheY-like"/>
    <property type="match status" value="1"/>
</dbReference>
<dbReference type="InterPro" id="IPR001789">
    <property type="entry name" value="Sig_transdc_resp-reg_receiver"/>
</dbReference>
<feature type="domain" description="HTH LytTR-type" evidence="5">
    <location>
        <begin position="134"/>
        <end position="233"/>
    </location>
</feature>
<organism evidence="6 7">
    <name type="scientific">Clostridium tertium</name>
    <dbReference type="NCBI Taxonomy" id="1559"/>
    <lineage>
        <taxon>Bacteria</taxon>
        <taxon>Bacillati</taxon>
        <taxon>Bacillota</taxon>
        <taxon>Clostridia</taxon>
        <taxon>Eubacteriales</taxon>
        <taxon>Clostridiaceae</taxon>
        <taxon>Clostridium</taxon>
    </lineage>
</organism>
<dbReference type="Gene3D" id="3.40.50.2300">
    <property type="match status" value="1"/>
</dbReference>
<dbReference type="SMART" id="SM00448">
    <property type="entry name" value="REC"/>
    <property type="match status" value="1"/>
</dbReference>
<evidence type="ECO:0000259" key="4">
    <source>
        <dbReference type="PROSITE" id="PS50110"/>
    </source>
</evidence>
<dbReference type="Pfam" id="PF00072">
    <property type="entry name" value="Response_reg"/>
    <property type="match status" value="1"/>
</dbReference>
<evidence type="ECO:0000256" key="3">
    <source>
        <dbReference type="PROSITE-ProRule" id="PRU00169"/>
    </source>
</evidence>
<evidence type="ECO:0000256" key="1">
    <source>
        <dbReference type="ARBA" id="ARBA00018672"/>
    </source>
</evidence>
<dbReference type="PROSITE" id="PS50110">
    <property type="entry name" value="RESPONSE_REGULATORY"/>
    <property type="match status" value="1"/>
</dbReference>
<sequence length="242" mass="28208">MVRIAICDDQDIFQGTIKNKLNLLLKKECIKAQIDCYDSGDKLIKFLKENKGIYDILFLDILMSDINGLDVAKEIRTFDNRMQIIFLTSSSDYILQGYDVEALGYLIKGQEDKKLEEVLLKAIEKTDKNYDDYIMIKSGSFIRTICLKNIEFIEVRNRTITINTDYETIDFNGKMEDMQNELLCKNFILSHRSYLVNVRKIKHIGTSSIELKSGKEVLLSRLRSKGVKKAYLDYIFEYNKEE</sequence>
<dbReference type="Proteomes" id="UP001141183">
    <property type="component" value="Unassembled WGS sequence"/>
</dbReference>
<dbReference type="GO" id="GO:0000156">
    <property type="term" value="F:phosphorelay response regulator activity"/>
    <property type="evidence" value="ECO:0007669"/>
    <property type="project" value="InterPro"/>
</dbReference>
<proteinExistence type="predicted"/>
<dbReference type="GO" id="GO:0003677">
    <property type="term" value="F:DNA binding"/>
    <property type="evidence" value="ECO:0007669"/>
    <property type="project" value="UniProtKB-KW"/>
</dbReference>
<dbReference type="InterPro" id="IPR046947">
    <property type="entry name" value="LytR-like"/>
</dbReference>
<dbReference type="Gene3D" id="2.40.50.1020">
    <property type="entry name" value="LytTr DNA-binding domain"/>
    <property type="match status" value="1"/>
</dbReference>
<keyword evidence="6" id="KW-0238">DNA-binding</keyword>
<dbReference type="InterPro" id="IPR007492">
    <property type="entry name" value="LytTR_DNA-bd_dom"/>
</dbReference>
<dbReference type="PANTHER" id="PTHR37299:SF1">
    <property type="entry name" value="STAGE 0 SPORULATION PROTEIN A HOMOLOG"/>
    <property type="match status" value="1"/>
</dbReference>
<comment type="function">
    <text evidence="2">May play the central regulatory role in sporulation. It may be an element of the effector pathway responsible for the activation of sporulation genes in response to nutritional stress. Spo0A may act in concert with spo0H (a sigma factor) to control the expression of some genes that are critical to the sporulation process.</text>
</comment>
<keyword evidence="3" id="KW-0597">Phosphoprotein</keyword>
<dbReference type="PROSITE" id="PS50930">
    <property type="entry name" value="HTH_LYTTR"/>
    <property type="match status" value="1"/>
</dbReference>
<keyword evidence="7" id="KW-1185">Reference proteome</keyword>
<dbReference type="AlphaFoldDB" id="A0A9X3XNV1"/>
<evidence type="ECO:0000313" key="6">
    <source>
        <dbReference type="EMBL" id="MDC4240377.1"/>
    </source>
</evidence>
<protein>
    <recommendedName>
        <fullName evidence="1">Stage 0 sporulation protein A homolog</fullName>
    </recommendedName>
</protein>
<dbReference type="InterPro" id="IPR011006">
    <property type="entry name" value="CheY-like_superfamily"/>
</dbReference>
<name>A0A9X3XNV1_9CLOT</name>
<feature type="domain" description="Response regulatory" evidence="4">
    <location>
        <begin position="3"/>
        <end position="123"/>
    </location>
</feature>
<comment type="caution">
    <text evidence="6">The sequence shown here is derived from an EMBL/GenBank/DDBJ whole genome shotgun (WGS) entry which is preliminary data.</text>
</comment>
<dbReference type="Pfam" id="PF04397">
    <property type="entry name" value="LytTR"/>
    <property type="match status" value="1"/>
</dbReference>
<evidence type="ECO:0000313" key="7">
    <source>
        <dbReference type="Proteomes" id="UP001141183"/>
    </source>
</evidence>
<accession>A0A9X3XNV1</accession>
<dbReference type="EMBL" id="JAMRYU010000009">
    <property type="protein sequence ID" value="MDC4240377.1"/>
    <property type="molecule type" value="Genomic_DNA"/>
</dbReference>